<dbReference type="Gene3D" id="2.120.10.30">
    <property type="entry name" value="TolB, C-terminal domain"/>
    <property type="match status" value="1"/>
</dbReference>
<dbReference type="EMBL" id="JAKNSF020000008">
    <property type="protein sequence ID" value="KAK7737146.1"/>
    <property type="molecule type" value="Genomic_DNA"/>
</dbReference>
<reference evidence="1 2" key="1">
    <citation type="submission" date="2024-02" db="EMBL/GenBank/DDBJ databases">
        <title>De novo assembly and annotation of 12 fungi associated with fruit tree decline syndrome in Ontario, Canada.</title>
        <authorList>
            <person name="Sulman M."/>
            <person name="Ellouze W."/>
            <person name="Ilyukhin E."/>
        </authorList>
    </citation>
    <scope>NUCLEOTIDE SEQUENCE [LARGE SCALE GENOMIC DNA]</scope>
    <source>
        <strain evidence="1 2">M169</strain>
    </source>
</reference>
<dbReference type="InterPro" id="IPR011042">
    <property type="entry name" value="6-blade_b-propeller_TolB-like"/>
</dbReference>
<dbReference type="SUPFAM" id="SSF63829">
    <property type="entry name" value="Calcium-dependent phosphotriesterase"/>
    <property type="match status" value="1"/>
</dbReference>
<comment type="caution">
    <text evidence="1">The sequence shown here is derived from an EMBL/GenBank/DDBJ whole genome shotgun (WGS) entry which is preliminary data.</text>
</comment>
<dbReference type="PANTHER" id="PTHR11799">
    <property type="entry name" value="PARAOXONASE"/>
    <property type="match status" value="1"/>
</dbReference>
<organism evidence="1 2">
    <name type="scientific">Diaporthe eres</name>
    <name type="common">Phomopsis oblonga</name>
    <dbReference type="NCBI Taxonomy" id="83184"/>
    <lineage>
        <taxon>Eukaryota</taxon>
        <taxon>Fungi</taxon>
        <taxon>Dikarya</taxon>
        <taxon>Ascomycota</taxon>
        <taxon>Pezizomycotina</taxon>
        <taxon>Sordariomycetes</taxon>
        <taxon>Sordariomycetidae</taxon>
        <taxon>Diaporthales</taxon>
        <taxon>Diaporthaceae</taxon>
        <taxon>Diaporthe</taxon>
        <taxon>Diaporthe eres species complex</taxon>
    </lineage>
</organism>
<dbReference type="Proteomes" id="UP001430848">
    <property type="component" value="Unassembled WGS sequence"/>
</dbReference>
<protein>
    <recommendedName>
        <fullName evidence="3">Serum paraoxonase/arylesterase</fullName>
    </recommendedName>
</protein>
<name>A0ABR1PI85_DIAER</name>
<evidence type="ECO:0008006" key="3">
    <source>
        <dbReference type="Google" id="ProtNLM"/>
    </source>
</evidence>
<proteinExistence type="predicted"/>
<dbReference type="PANTHER" id="PTHR11799:SF12">
    <property type="entry name" value="PARAOXONASE-RELATED"/>
    <property type="match status" value="1"/>
</dbReference>
<evidence type="ECO:0000313" key="2">
    <source>
        <dbReference type="Proteomes" id="UP001430848"/>
    </source>
</evidence>
<dbReference type="InterPro" id="IPR051288">
    <property type="entry name" value="Serum_paraoxonase/arylesterase"/>
</dbReference>
<sequence>MVRLAAWYESNGFSNIEVLVIRVDDSKWPSQSRIWDVTKTATSLCLSGMLRKPFYDHEYLIENCIPEPCVTRIRWEEMKAIICAKASEMRRSKKRKRAIFESDGPGNETMLSDGWTFLYGPPTHRVLTKIGAFRSLSSTPLASPDDLVVLKDTTHCEDIHYYAPAHTLFTACEDVSATRYQWFPPLATFRDASIAWNSKGSIHIIDPETRESKRLTFENFDGPFITHGIDVIPDPERAENEAVYILAINHVPNQAVYPRDGSTPESDPGTAPKAASRIEVFHHTIGGGSVKHIRTISHPLIKTPNDIFAISQTELYVTNDHYYYDGQMRQIEDLWPGAHWSNVIHAVVSEDGKVEASVALDNLHNPNGMGHGRTADEILVTSAVGGYMWVGKLGSSDAKTIDVAEIIDLDSTTDNPSYYLDPYASTGDDVSGFVLPGLSKGIDLARHGHDPKVKEGAMAWHVTPSKNVTGDWDKKLLWEDDGSIVKNAAATLLVGIDPEKEGGKKKAWLYITGFSSENMAAVKVDLS</sequence>
<accession>A0ABR1PI85</accession>
<gene>
    <name evidence="1" type="ORF">SLS63_002937</name>
</gene>
<evidence type="ECO:0000313" key="1">
    <source>
        <dbReference type="EMBL" id="KAK7737146.1"/>
    </source>
</evidence>
<keyword evidence="2" id="KW-1185">Reference proteome</keyword>